<evidence type="ECO:0000313" key="7">
    <source>
        <dbReference type="Proteomes" id="UP000037939"/>
    </source>
</evidence>
<feature type="domain" description="Fe-containing alcohol dehydrogenase-like C-terminal" evidence="5">
    <location>
        <begin position="190"/>
        <end position="356"/>
    </location>
</feature>
<dbReference type="CDD" id="cd08187">
    <property type="entry name" value="BDH"/>
    <property type="match status" value="1"/>
</dbReference>
<evidence type="ECO:0000259" key="5">
    <source>
        <dbReference type="Pfam" id="PF25137"/>
    </source>
</evidence>
<dbReference type="GO" id="GO:1990362">
    <property type="term" value="F:butanol dehydrogenase (NAD+) activity"/>
    <property type="evidence" value="ECO:0007669"/>
    <property type="project" value="InterPro"/>
</dbReference>
<gene>
    <name evidence="6" type="primary">yqhD</name>
    <name evidence="6" type="ORF">WG78_21585</name>
</gene>
<dbReference type="STRING" id="857265.WG78_21585"/>
<dbReference type="OrthoDB" id="9778433at2"/>
<protein>
    <submittedName>
        <fullName evidence="6">Alcohol dehydrogenase YqhD</fullName>
        <ecNumber evidence="6">1.1.1.-</ecNumber>
    </submittedName>
</protein>
<dbReference type="PROSITE" id="PS00060">
    <property type="entry name" value="ADH_IRON_2"/>
    <property type="match status" value="1"/>
</dbReference>
<evidence type="ECO:0000313" key="6">
    <source>
        <dbReference type="EMBL" id="KPC49155.1"/>
    </source>
</evidence>
<keyword evidence="3 6" id="KW-0560">Oxidoreductase</keyword>
<dbReference type="Proteomes" id="UP000037939">
    <property type="component" value="Unassembled WGS sequence"/>
</dbReference>
<dbReference type="GO" id="GO:0008106">
    <property type="term" value="F:alcohol dehydrogenase (NADP+) activity"/>
    <property type="evidence" value="ECO:0007669"/>
    <property type="project" value="TreeGrafter"/>
</dbReference>
<name>A0A0N0GKM9_9NEIS</name>
<dbReference type="PATRIC" id="fig|857265.3.peg.4420"/>
<dbReference type="RefSeq" id="WP_053939883.1">
    <property type="nucleotide sequence ID" value="NZ_LAQT01000038.1"/>
</dbReference>
<dbReference type="EC" id="1.1.1.-" evidence="6"/>
<dbReference type="Gene3D" id="3.40.50.1970">
    <property type="match status" value="1"/>
</dbReference>
<dbReference type="InterPro" id="IPR056798">
    <property type="entry name" value="ADH_Fe_C"/>
</dbReference>
<dbReference type="AlphaFoldDB" id="A0A0N0GKM9"/>
<accession>A0A0N0GKM9</accession>
<evidence type="ECO:0000256" key="1">
    <source>
        <dbReference type="ARBA" id="ARBA00001962"/>
    </source>
</evidence>
<dbReference type="PANTHER" id="PTHR43633">
    <property type="entry name" value="ALCOHOL DEHYDROGENASE YQHD"/>
    <property type="match status" value="1"/>
</dbReference>
<comment type="cofactor">
    <cofactor evidence="1">
        <name>Fe cation</name>
        <dbReference type="ChEBI" id="CHEBI:24875"/>
    </cofactor>
</comment>
<dbReference type="EMBL" id="LAQT01000038">
    <property type="protein sequence ID" value="KPC49155.1"/>
    <property type="molecule type" value="Genomic_DNA"/>
</dbReference>
<dbReference type="Pfam" id="PF00465">
    <property type="entry name" value="Fe-ADH"/>
    <property type="match status" value="1"/>
</dbReference>
<dbReference type="InterPro" id="IPR044731">
    <property type="entry name" value="BDH-like"/>
</dbReference>
<dbReference type="Gene3D" id="1.20.1090.10">
    <property type="entry name" value="Dehydroquinate synthase-like - alpha domain"/>
    <property type="match status" value="1"/>
</dbReference>
<dbReference type="GO" id="GO:1990002">
    <property type="term" value="F:methylglyoxal reductase (NADPH) (acetol producing) activity"/>
    <property type="evidence" value="ECO:0007669"/>
    <property type="project" value="TreeGrafter"/>
</dbReference>
<feature type="domain" description="Alcohol dehydrogenase iron-type/glycerol dehydrogenase GldA" evidence="4">
    <location>
        <begin position="9"/>
        <end position="176"/>
    </location>
</feature>
<dbReference type="GO" id="GO:0005829">
    <property type="term" value="C:cytosol"/>
    <property type="evidence" value="ECO:0007669"/>
    <property type="project" value="TreeGrafter"/>
</dbReference>
<dbReference type="Pfam" id="PF25137">
    <property type="entry name" value="ADH_Fe_C"/>
    <property type="match status" value="1"/>
</dbReference>
<comment type="similarity">
    <text evidence="2">Belongs to the iron-containing alcohol dehydrogenase family.</text>
</comment>
<evidence type="ECO:0000259" key="4">
    <source>
        <dbReference type="Pfam" id="PF00465"/>
    </source>
</evidence>
<organism evidence="6 7">
    <name type="scientific">Amantichitinum ursilacus</name>
    <dbReference type="NCBI Taxonomy" id="857265"/>
    <lineage>
        <taxon>Bacteria</taxon>
        <taxon>Pseudomonadati</taxon>
        <taxon>Pseudomonadota</taxon>
        <taxon>Betaproteobacteria</taxon>
        <taxon>Neisseriales</taxon>
        <taxon>Chitinibacteraceae</taxon>
        <taxon>Amantichitinum</taxon>
    </lineage>
</organism>
<dbReference type="SUPFAM" id="SSF56796">
    <property type="entry name" value="Dehydroquinate synthase-like"/>
    <property type="match status" value="1"/>
</dbReference>
<keyword evidence="7" id="KW-1185">Reference proteome</keyword>
<evidence type="ECO:0000256" key="2">
    <source>
        <dbReference type="ARBA" id="ARBA00007358"/>
    </source>
</evidence>
<dbReference type="PANTHER" id="PTHR43633:SF1">
    <property type="entry name" value="ALCOHOL DEHYDROGENASE YQHD"/>
    <property type="match status" value="1"/>
</dbReference>
<proteinExistence type="inferred from homology"/>
<reference evidence="6 7" key="1">
    <citation type="submission" date="2015-07" db="EMBL/GenBank/DDBJ databases">
        <title>Draft genome sequence of the Amantichitinum ursilacus IGB-41, a new chitin-degrading bacterium.</title>
        <authorList>
            <person name="Kirstahler P."/>
            <person name="Guenther M."/>
            <person name="Grumaz C."/>
            <person name="Rupp S."/>
            <person name="Zibek S."/>
            <person name="Sohn K."/>
        </authorList>
    </citation>
    <scope>NUCLEOTIDE SEQUENCE [LARGE SCALE GENOMIC DNA]</scope>
    <source>
        <strain evidence="6 7">IGB-41</strain>
    </source>
</reference>
<dbReference type="InterPro" id="IPR018211">
    <property type="entry name" value="ADH_Fe_CS"/>
</dbReference>
<dbReference type="FunFam" id="3.40.50.1970:FF:000003">
    <property type="entry name" value="Alcohol dehydrogenase, iron-containing"/>
    <property type="match status" value="1"/>
</dbReference>
<sequence>MKPFTFHNPTRIHFGADQIARLRDEVPAGSKVLLVYGGGSIKRNGAYDQICAALSDCSVTEFAGIEPNPEFETLMKAVTLGREQQIDWIIAAGGGSVIDGGKFIAAAIALDPALDPWLIVGNKIKLERALPLGAVLTLPATGSESNQASVVTRRATQDKMSFKNPLVFPRFAVLDPSFSATLPARQIGNGVVDAFIHTTEQYLTWPAGALIQDRLAEGILQTLIEVGPTALAKPEDETARANVMWAANQALFGLVGLGQPQDWATHAIGHELTALYGMDHAQTLAVTLPPLLRATLADKQAKLAQYGRRVWNLQGDDASVAEQAIVATQDFFERMGVATRLDAYGVDPADAAQKVAEQLTRHGRDKLGEHGKLSPADCARIVAAA</sequence>
<comment type="caution">
    <text evidence="6">The sequence shown here is derived from an EMBL/GenBank/DDBJ whole genome shotgun (WGS) entry which is preliminary data.</text>
</comment>
<dbReference type="InterPro" id="IPR001670">
    <property type="entry name" value="ADH_Fe/GldA"/>
</dbReference>
<evidence type="ECO:0000256" key="3">
    <source>
        <dbReference type="ARBA" id="ARBA00023002"/>
    </source>
</evidence>
<dbReference type="GO" id="GO:0046872">
    <property type="term" value="F:metal ion binding"/>
    <property type="evidence" value="ECO:0007669"/>
    <property type="project" value="InterPro"/>
</dbReference>